<dbReference type="PANTHER" id="PTHR38099">
    <property type="entry name" value="LARGE RIBOSOMAL RNA SUBUNIT ACCUMULATION PROTEIN YCED"/>
    <property type="match status" value="1"/>
</dbReference>
<dbReference type="AlphaFoldDB" id="A0A191ZJT9"/>
<dbReference type="GO" id="GO:0005829">
    <property type="term" value="C:cytosol"/>
    <property type="evidence" value="ECO:0007669"/>
    <property type="project" value="TreeGrafter"/>
</dbReference>
<sequence>MNSKTVPGGIDASVRVQPVSSLPEIGVRAACDGERVFDGAVLARDLPRLASMVPQAAPETPLRFSVRFHRDVVRNLLADITVRTEVEQACARCLQPMTIPVTGQSLLQFVYSDEQAQHVMDECEPVLMDDEGAVSLVDLLEDEALMAVPSVVMHEHRCQPAWREADDLPGEPAEASDEPTEPERPNPFAELAKAWRRSDKS</sequence>
<evidence type="ECO:0000256" key="4">
    <source>
        <dbReference type="ARBA" id="ARBA00022517"/>
    </source>
</evidence>
<dbReference type="KEGG" id="haz:A9404_12815"/>
<evidence type="ECO:0000256" key="1">
    <source>
        <dbReference type="ARBA" id="ARBA00002868"/>
    </source>
</evidence>
<dbReference type="Proteomes" id="UP000078596">
    <property type="component" value="Chromosome"/>
</dbReference>
<dbReference type="InterPro" id="IPR003772">
    <property type="entry name" value="YceD"/>
</dbReference>
<evidence type="ECO:0000313" key="7">
    <source>
        <dbReference type="EMBL" id="ANJ68135.1"/>
    </source>
</evidence>
<protein>
    <recommendedName>
        <fullName evidence="3">Large ribosomal RNA subunit accumulation protein YceD</fullName>
    </recommendedName>
    <alternativeName>
        <fullName evidence="5">23S rRNA accumulation protein YceD</fullName>
    </alternativeName>
</protein>
<reference evidence="7 8" key="1">
    <citation type="submission" date="2016-06" db="EMBL/GenBank/DDBJ databases">
        <title>Insight into the functional genes involving in sulfur oxidation in Pearl River water.</title>
        <authorList>
            <person name="Luo J."/>
            <person name="Tan X."/>
            <person name="Lin W."/>
        </authorList>
    </citation>
    <scope>NUCLEOTIDE SEQUENCE [LARGE SCALE GENOMIC DNA]</scope>
    <source>
        <strain evidence="7 8">LS2</strain>
    </source>
</reference>
<dbReference type="PANTHER" id="PTHR38099:SF1">
    <property type="entry name" value="LARGE RIBOSOMAL RNA SUBUNIT ACCUMULATION PROTEIN YCED"/>
    <property type="match status" value="1"/>
</dbReference>
<keyword evidence="4" id="KW-0690">Ribosome biogenesis</keyword>
<evidence type="ECO:0000256" key="6">
    <source>
        <dbReference type="SAM" id="MobiDB-lite"/>
    </source>
</evidence>
<dbReference type="RefSeq" id="WP_066102371.1">
    <property type="nucleotide sequence ID" value="NZ_CP016027.1"/>
</dbReference>
<comment type="function">
    <text evidence="1">Plays a role in synthesis, processing and/or stability of 23S rRNA.</text>
</comment>
<dbReference type="InterPro" id="IPR039255">
    <property type="entry name" value="YceD_bac"/>
</dbReference>
<feature type="region of interest" description="Disordered" evidence="6">
    <location>
        <begin position="162"/>
        <end position="201"/>
    </location>
</feature>
<dbReference type="GO" id="GO:0042254">
    <property type="term" value="P:ribosome biogenesis"/>
    <property type="evidence" value="ECO:0007669"/>
    <property type="project" value="UniProtKB-KW"/>
</dbReference>
<evidence type="ECO:0000256" key="3">
    <source>
        <dbReference type="ARBA" id="ARBA00015716"/>
    </source>
</evidence>
<evidence type="ECO:0000256" key="2">
    <source>
        <dbReference type="ARBA" id="ARBA00010740"/>
    </source>
</evidence>
<dbReference type="Pfam" id="PF02620">
    <property type="entry name" value="YceD"/>
    <property type="match status" value="1"/>
</dbReference>
<evidence type="ECO:0000313" key="8">
    <source>
        <dbReference type="Proteomes" id="UP000078596"/>
    </source>
</evidence>
<evidence type="ECO:0000256" key="5">
    <source>
        <dbReference type="ARBA" id="ARBA00031841"/>
    </source>
</evidence>
<dbReference type="OrthoDB" id="9786771at2"/>
<accession>A0A191ZJT9</accession>
<dbReference type="STRING" id="1860122.A9404_12815"/>
<proteinExistence type="inferred from homology"/>
<gene>
    <name evidence="7" type="ORF">A9404_12815</name>
</gene>
<organism evidence="7 8">
    <name type="scientific">Halothiobacillus diazotrophicus</name>
    <dbReference type="NCBI Taxonomy" id="1860122"/>
    <lineage>
        <taxon>Bacteria</taxon>
        <taxon>Pseudomonadati</taxon>
        <taxon>Pseudomonadota</taxon>
        <taxon>Gammaproteobacteria</taxon>
        <taxon>Chromatiales</taxon>
        <taxon>Halothiobacillaceae</taxon>
        <taxon>Halothiobacillus</taxon>
    </lineage>
</organism>
<dbReference type="EMBL" id="CP016027">
    <property type="protein sequence ID" value="ANJ68135.1"/>
    <property type="molecule type" value="Genomic_DNA"/>
</dbReference>
<name>A0A191ZJT9_9GAMM</name>
<comment type="similarity">
    <text evidence="2">Belongs to the DUF177 domain family.</text>
</comment>
<keyword evidence="8" id="KW-1185">Reference proteome</keyword>